<feature type="domain" description="RNA polymerase sigma-70 region 2" evidence="6">
    <location>
        <begin position="13"/>
        <end position="78"/>
    </location>
</feature>
<dbReference type="Pfam" id="PF04542">
    <property type="entry name" value="Sigma70_r2"/>
    <property type="match status" value="1"/>
</dbReference>
<dbReference type="Gene3D" id="1.10.10.10">
    <property type="entry name" value="Winged helix-like DNA-binding domain superfamily/Winged helix DNA-binding domain"/>
    <property type="match status" value="1"/>
</dbReference>
<dbReference type="InterPro" id="IPR013325">
    <property type="entry name" value="RNA_pol_sigma_r2"/>
</dbReference>
<dbReference type="InterPro" id="IPR039425">
    <property type="entry name" value="RNA_pol_sigma-70-like"/>
</dbReference>
<reference evidence="8 9" key="1">
    <citation type="submission" date="2019-03" db="EMBL/GenBank/DDBJ databases">
        <title>Three New Species of Nocardioides, Nocardioides euryhalodurans sp. nov., Nocardioides seonyuensis sp. nov. and Nocardioides eburneoflavus sp. nov., Iolated from Soil.</title>
        <authorList>
            <person name="Roh S.G."/>
            <person name="Lee C."/>
            <person name="Kim M.-K."/>
            <person name="Kim S.B."/>
        </authorList>
    </citation>
    <scope>NUCLEOTIDE SEQUENCE [LARGE SCALE GENOMIC DNA]</scope>
    <source>
        <strain evidence="8 9">MMS17-SY117</strain>
    </source>
</reference>
<dbReference type="GO" id="GO:0003677">
    <property type="term" value="F:DNA binding"/>
    <property type="evidence" value="ECO:0007669"/>
    <property type="project" value="UniProtKB-KW"/>
</dbReference>
<dbReference type="Pfam" id="PF08281">
    <property type="entry name" value="Sigma70_r4_2"/>
    <property type="match status" value="1"/>
</dbReference>
<dbReference type="GO" id="GO:0006352">
    <property type="term" value="P:DNA-templated transcription initiation"/>
    <property type="evidence" value="ECO:0007669"/>
    <property type="project" value="InterPro"/>
</dbReference>
<proteinExistence type="inferred from homology"/>
<dbReference type="KEGG" id="noy:EXE57_13730"/>
<evidence type="ECO:0000313" key="8">
    <source>
        <dbReference type="EMBL" id="QBR93205.1"/>
    </source>
</evidence>
<dbReference type="InterPro" id="IPR007627">
    <property type="entry name" value="RNA_pol_sigma70_r2"/>
</dbReference>
<dbReference type="PANTHER" id="PTHR43133">
    <property type="entry name" value="RNA POLYMERASE ECF-TYPE SIGMA FACTO"/>
    <property type="match status" value="1"/>
</dbReference>
<sequence>MRQDDEERFTAFVHAHHATLFRTAYLMTGDYQRAEDLLQTTLVRLYQRWPRVEAMERPVGYARKVLLSQAASWWRKRSSHESPVVLLDEPAWGGEVDDVVEHDRVWSAVLRLPPRQRAVTVLRYYEDLSEAEIAATLGMAPGTVKSHSHAASRRLAELLGEPSVHPPLPTEEATP</sequence>
<dbReference type="CDD" id="cd06171">
    <property type="entry name" value="Sigma70_r4"/>
    <property type="match status" value="1"/>
</dbReference>
<keyword evidence="4" id="KW-0238">DNA-binding</keyword>
<dbReference type="AlphaFoldDB" id="A0A4P7GM32"/>
<dbReference type="GO" id="GO:0016987">
    <property type="term" value="F:sigma factor activity"/>
    <property type="evidence" value="ECO:0007669"/>
    <property type="project" value="UniProtKB-KW"/>
</dbReference>
<evidence type="ECO:0000259" key="7">
    <source>
        <dbReference type="Pfam" id="PF08281"/>
    </source>
</evidence>
<dbReference type="Proteomes" id="UP000294894">
    <property type="component" value="Chromosome"/>
</dbReference>
<evidence type="ECO:0000259" key="6">
    <source>
        <dbReference type="Pfam" id="PF04542"/>
    </source>
</evidence>
<keyword evidence="9" id="KW-1185">Reference proteome</keyword>
<dbReference type="RefSeq" id="WP_135078393.1">
    <property type="nucleotide sequence ID" value="NZ_CP038267.1"/>
</dbReference>
<organism evidence="8 9">
    <name type="scientific">Nocardioides euryhalodurans</name>
    <dbReference type="NCBI Taxonomy" id="2518370"/>
    <lineage>
        <taxon>Bacteria</taxon>
        <taxon>Bacillati</taxon>
        <taxon>Actinomycetota</taxon>
        <taxon>Actinomycetes</taxon>
        <taxon>Propionibacteriales</taxon>
        <taxon>Nocardioidaceae</taxon>
        <taxon>Nocardioides</taxon>
    </lineage>
</organism>
<name>A0A4P7GM32_9ACTN</name>
<accession>A0A4P7GM32</accession>
<dbReference type="InterPro" id="IPR013249">
    <property type="entry name" value="RNA_pol_sigma70_r4_t2"/>
</dbReference>
<keyword evidence="5" id="KW-0804">Transcription</keyword>
<evidence type="ECO:0000256" key="1">
    <source>
        <dbReference type="ARBA" id="ARBA00010641"/>
    </source>
</evidence>
<dbReference type="InterPro" id="IPR014325">
    <property type="entry name" value="RNA_pol_sigma-E_actinobac"/>
</dbReference>
<gene>
    <name evidence="8" type="ORF">EXE57_13730</name>
</gene>
<dbReference type="OrthoDB" id="3692620at2"/>
<dbReference type="InterPro" id="IPR013324">
    <property type="entry name" value="RNA_pol_sigma_r3/r4-like"/>
</dbReference>
<dbReference type="InterPro" id="IPR014284">
    <property type="entry name" value="RNA_pol_sigma-70_dom"/>
</dbReference>
<dbReference type="Gene3D" id="1.10.1740.10">
    <property type="match status" value="1"/>
</dbReference>
<evidence type="ECO:0000256" key="2">
    <source>
        <dbReference type="ARBA" id="ARBA00023015"/>
    </source>
</evidence>
<dbReference type="NCBIfam" id="TIGR02983">
    <property type="entry name" value="SigE-fam_strep"/>
    <property type="match status" value="1"/>
</dbReference>
<evidence type="ECO:0000313" key="9">
    <source>
        <dbReference type="Proteomes" id="UP000294894"/>
    </source>
</evidence>
<keyword evidence="2" id="KW-0805">Transcription regulation</keyword>
<dbReference type="EMBL" id="CP038267">
    <property type="protein sequence ID" value="QBR93205.1"/>
    <property type="molecule type" value="Genomic_DNA"/>
</dbReference>
<dbReference type="PANTHER" id="PTHR43133:SF50">
    <property type="entry name" value="ECF RNA POLYMERASE SIGMA FACTOR SIGM"/>
    <property type="match status" value="1"/>
</dbReference>
<dbReference type="SUPFAM" id="SSF88946">
    <property type="entry name" value="Sigma2 domain of RNA polymerase sigma factors"/>
    <property type="match status" value="1"/>
</dbReference>
<dbReference type="InterPro" id="IPR036388">
    <property type="entry name" value="WH-like_DNA-bd_sf"/>
</dbReference>
<feature type="domain" description="RNA polymerase sigma factor 70 region 4 type 2" evidence="7">
    <location>
        <begin position="103"/>
        <end position="155"/>
    </location>
</feature>
<evidence type="ECO:0000256" key="4">
    <source>
        <dbReference type="ARBA" id="ARBA00023125"/>
    </source>
</evidence>
<dbReference type="NCBIfam" id="TIGR02937">
    <property type="entry name" value="sigma70-ECF"/>
    <property type="match status" value="1"/>
</dbReference>
<protein>
    <submittedName>
        <fullName evidence="8">SigE family RNA polymerase sigma factor</fullName>
    </submittedName>
</protein>
<evidence type="ECO:0000256" key="3">
    <source>
        <dbReference type="ARBA" id="ARBA00023082"/>
    </source>
</evidence>
<dbReference type="SUPFAM" id="SSF88659">
    <property type="entry name" value="Sigma3 and sigma4 domains of RNA polymerase sigma factors"/>
    <property type="match status" value="1"/>
</dbReference>
<keyword evidence="3" id="KW-0731">Sigma factor</keyword>
<comment type="similarity">
    <text evidence="1">Belongs to the sigma-70 factor family. ECF subfamily.</text>
</comment>
<evidence type="ECO:0000256" key="5">
    <source>
        <dbReference type="ARBA" id="ARBA00023163"/>
    </source>
</evidence>